<keyword evidence="1" id="KW-1185">Reference proteome</keyword>
<proteinExistence type="predicted"/>
<reference evidence="1" key="1">
    <citation type="submission" date="2014-07" db="EMBL/GenBank/DDBJ databases">
        <authorList>
            <person name="Martin A.A"/>
            <person name="De Silva N."/>
        </authorList>
    </citation>
    <scope>NUCLEOTIDE SEQUENCE</scope>
</reference>
<evidence type="ECO:0000313" key="2">
    <source>
        <dbReference type="WBParaSite" id="SVE_1453100.1"/>
    </source>
</evidence>
<sequence>MCYDSAKLVVAILYARFSDFGDYINFPKYRKNYIINKLFHIKPSFDRINDVVKMIEKEDEEINYRDKTTSDLLYEFLNKHILKNYLKH</sequence>
<dbReference type="AlphaFoldDB" id="A0A0K0FSZ7"/>
<protein>
    <submittedName>
        <fullName evidence="2">Uncharacterized protein</fullName>
    </submittedName>
</protein>
<organism evidence="1 2">
    <name type="scientific">Strongyloides venezuelensis</name>
    <name type="common">Threadworm</name>
    <dbReference type="NCBI Taxonomy" id="75913"/>
    <lineage>
        <taxon>Eukaryota</taxon>
        <taxon>Metazoa</taxon>
        <taxon>Ecdysozoa</taxon>
        <taxon>Nematoda</taxon>
        <taxon>Chromadorea</taxon>
        <taxon>Rhabditida</taxon>
        <taxon>Tylenchina</taxon>
        <taxon>Panagrolaimomorpha</taxon>
        <taxon>Strongyloidoidea</taxon>
        <taxon>Strongyloididae</taxon>
        <taxon>Strongyloides</taxon>
    </lineage>
</organism>
<reference evidence="2" key="2">
    <citation type="submission" date="2015-08" db="UniProtKB">
        <authorList>
            <consortium name="WormBaseParasite"/>
        </authorList>
    </citation>
    <scope>IDENTIFICATION</scope>
</reference>
<evidence type="ECO:0000313" key="1">
    <source>
        <dbReference type="Proteomes" id="UP000035680"/>
    </source>
</evidence>
<dbReference type="Proteomes" id="UP000035680">
    <property type="component" value="Unassembled WGS sequence"/>
</dbReference>
<accession>A0A0K0FSZ7</accession>
<name>A0A0K0FSZ7_STRVS</name>
<dbReference type="WBParaSite" id="SVE_1453100.1">
    <property type="protein sequence ID" value="SVE_1453100.1"/>
    <property type="gene ID" value="SVE_1453100"/>
</dbReference>